<feature type="compositionally biased region" description="Basic residues" evidence="1">
    <location>
        <begin position="276"/>
        <end position="300"/>
    </location>
</feature>
<sequence length="534" mass="58407">MYSSFVPTLSSLRCTTTLQSPDPTVKIPLSPEPNPNPSPTSRFPIPARTQSPPRRRLGSSSFPSTPSSSNPVPPHKKQREAAAARRHVLLQPHNVGLLQALLPLLPRPRAGPPPLLPRPPRGLPPPRIVLVPDPPWPPPHHRPLRAPRAAGPDRVGEEHPEDNGGHEAGSCREGAAGAGGRGERAPLLRDTGGGPLQHQRAAADGRHRRAPHHGAPREEGGPRRRHRRPRPLRALQQRRHQEGGKAHRGAQDPRPRLRHHQRGEEGEHLLQAPPLHPRRPIPGRGRHAHHKGGAGHRRRRLLPLRQRGGGQGGAPLHQVRLPHQVRPSHPHPPPAVPQGGDLRHQRHLRRRRRGRAVPADHQGGEADGGEGDGAHPHPVLLPHPAVRAGPSADPGRPPPPLPQQPDPEGAAGVAGQRARRTDVRHEQRHRQRRRAEADALHHLQPAAAGQDHWGDPGDCCRCQRTRMRQVVVVVVVAHAGPPAHAFLWLLLRLPFFSLSLSSPIFRGWACNSAYKKHLPFSSLTLPVEESRAGG</sequence>
<feature type="region of interest" description="Disordered" evidence="1">
    <location>
        <begin position="323"/>
        <end position="438"/>
    </location>
</feature>
<feature type="region of interest" description="Disordered" evidence="1">
    <location>
        <begin position="132"/>
        <end position="300"/>
    </location>
</feature>
<feature type="compositionally biased region" description="Basic and acidic residues" evidence="1">
    <location>
        <begin position="239"/>
        <end position="255"/>
    </location>
</feature>
<reference evidence="2" key="1">
    <citation type="submission" date="2015-07" db="EMBL/GenBank/DDBJ databases">
        <title>Transcriptome Assembly of Anthurium amnicola.</title>
        <authorList>
            <person name="Suzuki J."/>
        </authorList>
    </citation>
    <scope>NUCLEOTIDE SEQUENCE</scope>
</reference>
<proteinExistence type="predicted"/>
<feature type="compositionally biased region" description="Pro residues" evidence="1">
    <location>
        <begin position="395"/>
        <end position="405"/>
    </location>
</feature>
<name>A0A1D1XKF1_9ARAE</name>
<dbReference type="EMBL" id="GDJX01025070">
    <property type="protein sequence ID" value="JAT42866.1"/>
    <property type="molecule type" value="Transcribed_RNA"/>
</dbReference>
<evidence type="ECO:0000256" key="1">
    <source>
        <dbReference type="SAM" id="MobiDB-lite"/>
    </source>
</evidence>
<feature type="region of interest" description="Disordered" evidence="1">
    <location>
        <begin position="15"/>
        <end position="83"/>
    </location>
</feature>
<feature type="compositionally biased region" description="Basic and acidic residues" evidence="1">
    <location>
        <begin position="154"/>
        <end position="165"/>
    </location>
</feature>
<feature type="compositionally biased region" description="Basic residues" evidence="1">
    <location>
        <begin position="74"/>
        <end position="83"/>
    </location>
</feature>
<evidence type="ECO:0000313" key="2">
    <source>
        <dbReference type="EMBL" id="JAT42866.1"/>
    </source>
</evidence>
<protein>
    <submittedName>
        <fullName evidence="2">PHD finger protein 3</fullName>
    </submittedName>
</protein>
<feature type="compositionally biased region" description="Low complexity" evidence="1">
    <location>
        <begin position="59"/>
        <end position="70"/>
    </location>
</feature>
<feature type="compositionally biased region" description="Low complexity" evidence="1">
    <location>
        <begin position="406"/>
        <end position="416"/>
    </location>
</feature>
<feature type="compositionally biased region" description="Basic residues" evidence="1">
    <location>
        <begin position="344"/>
        <end position="355"/>
    </location>
</feature>
<dbReference type="AlphaFoldDB" id="A0A1D1XKF1"/>
<feature type="compositionally biased region" description="Low complexity" evidence="1">
    <location>
        <begin position="376"/>
        <end position="394"/>
    </location>
</feature>
<accession>A0A1D1XKF1</accession>
<gene>
    <name evidence="2" type="primary">PHF3_6</name>
    <name evidence="2" type="ORF">g.101108</name>
</gene>
<organism evidence="2">
    <name type="scientific">Anthurium amnicola</name>
    <dbReference type="NCBI Taxonomy" id="1678845"/>
    <lineage>
        <taxon>Eukaryota</taxon>
        <taxon>Viridiplantae</taxon>
        <taxon>Streptophyta</taxon>
        <taxon>Embryophyta</taxon>
        <taxon>Tracheophyta</taxon>
        <taxon>Spermatophyta</taxon>
        <taxon>Magnoliopsida</taxon>
        <taxon>Liliopsida</taxon>
        <taxon>Araceae</taxon>
        <taxon>Pothoideae</taxon>
        <taxon>Potheae</taxon>
        <taxon>Anthurium</taxon>
    </lineage>
</organism>